<accession>A0A4Y2I9H8</accession>
<name>A0A4Y2I9H8_ARAVE</name>
<dbReference type="Proteomes" id="UP000499080">
    <property type="component" value="Unassembled WGS sequence"/>
</dbReference>
<reference evidence="1 2" key="1">
    <citation type="journal article" date="2019" name="Sci. Rep.">
        <title>Orb-weaving spider Araneus ventricosus genome elucidates the spidroin gene catalogue.</title>
        <authorList>
            <person name="Kono N."/>
            <person name="Nakamura H."/>
            <person name="Ohtoshi R."/>
            <person name="Moran D.A.P."/>
            <person name="Shinohara A."/>
            <person name="Yoshida Y."/>
            <person name="Fujiwara M."/>
            <person name="Mori M."/>
            <person name="Tomita M."/>
            <person name="Arakawa K."/>
        </authorList>
    </citation>
    <scope>NUCLEOTIDE SEQUENCE [LARGE SCALE GENOMIC DNA]</scope>
</reference>
<sequence length="112" mass="12936">MLNATTIRSTNDIRSIGELTPYFVALSVLHVCSYLRLSSSMFASSGREKTISFMQPQRKKNRRELDQDFLRTTDLERHRHLLLDRSAVAAICPLNIHEQMRVIVVTLHLARK</sequence>
<proteinExistence type="predicted"/>
<evidence type="ECO:0000313" key="2">
    <source>
        <dbReference type="Proteomes" id="UP000499080"/>
    </source>
</evidence>
<comment type="caution">
    <text evidence="1">The sequence shown here is derived from an EMBL/GenBank/DDBJ whole genome shotgun (WGS) entry which is preliminary data.</text>
</comment>
<keyword evidence="2" id="KW-1185">Reference proteome</keyword>
<protein>
    <submittedName>
        <fullName evidence="1">Uncharacterized protein</fullName>
    </submittedName>
</protein>
<evidence type="ECO:0000313" key="1">
    <source>
        <dbReference type="EMBL" id="GBM74348.1"/>
    </source>
</evidence>
<dbReference type="EMBL" id="BGPR01002490">
    <property type="protein sequence ID" value="GBM74348.1"/>
    <property type="molecule type" value="Genomic_DNA"/>
</dbReference>
<dbReference type="AlphaFoldDB" id="A0A4Y2I9H8"/>
<organism evidence="1 2">
    <name type="scientific">Araneus ventricosus</name>
    <name type="common">Orbweaver spider</name>
    <name type="synonym">Epeira ventricosa</name>
    <dbReference type="NCBI Taxonomy" id="182803"/>
    <lineage>
        <taxon>Eukaryota</taxon>
        <taxon>Metazoa</taxon>
        <taxon>Ecdysozoa</taxon>
        <taxon>Arthropoda</taxon>
        <taxon>Chelicerata</taxon>
        <taxon>Arachnida</taxon>
        <taxon>Araneae</taxon>
        <taxon>Araneomorphae</taxon>
        <taxon>Entelegynae</taxon>
        <taxon>Araneoidea</taxon>
        <taxon>Araneidae</taxon>
        <taxon>Araneus</taxon>
    </lineage>
</organism>
<gene>
    <name evidence="1" type="ORF">AVEN_113382_1</name>
</gene>